<dbReference type="InterPro" id="IPR000792">
    <property type="entry name" value="Tscrpt_reg_LuxR_C"/>
</dbReference>
<evidence type="ECO:0000313" key="6">
    <source>
        <dbReference type="Proteomes" id="UP001500467"/>
    </source>
</evidence>
<dbReference type="EMBL" id="BAAALM010000019">
    <property type="protein sequence ID" value="GAA1220210.1"/>
    <property type="molecule type" value="Genomic_DNA"/>
</dbReference>
<evidence type="ECO:0000256" key="1">
    <source>
        <dbReference type="ARBA" id="ARBA00022741"/>
    </source>
</evidence>
<dbReference type="SUPFAM" id="SSF46894">
    <property type="entry name" value="C-terminal effector domain of the bipartite response regulators"/>
    <property type="match status" value="1"/>
</dbReference>
<dbReference type="InterPro" id="IPR016032">
    <property type="entry name" value="Sig_transdc_resp-reg_C-effctor"/>
</dbReference>
<dbReference type="PROSITE" id="PS50043">
    <property type="entry name" value="HTH_LUXR_2"/>
    <property type="match status" value="1"/>
</dbReference>
<evidence type="ECO:0000256" key="3">
    <source>
        <dbReference type="SAM" id="MobiDB-lite"/>
    </source>
</evidence>
<gene>
    <name evidence="5" type="ORF">GCM10009675_48720</name>
</gene>
<reference evidence="5 6" key="1">
    <citation type="journal article" date="2019" name="Int. J. Syst. Evol. Microbiol.">
        <title>The Global Catalogue of Microorganisms (GCM) 10K type strain sequencing project: providing services to taxonomists for standard genome sequencing and annotation.</title>
        <authorList>
            <consortium name="The Broad Institute Genomics Platform"/>
            <consortium name="The Broad Institute Genome Sequencing Center for Infectious Disease"/>
            <person name="Wu L."/>
            <person name="Ma J."/>
        </authorList>
    </citation>
    <scope>NUCLEOTIDE SEQUENCE [LARGE SCALE GENOMIC DNA]</scope>
    <source>
        <strain evidence="5 6">JCM 13022</strain>
    </source>
</reference>
<dbReference type="SUPFAM" id="SSF48452">
    <property type="entry name" value="TPR-like"/>
    <property type="match status" value="2"/>
</dbReference>
<accession>A0ABN1VT57</accession>
<feature type="domain" description="HTH luxR-type" evidence="4">
    <location>
        <begin position="956"/>
        <end position="1021"/>
    </location>
</feature>
<dbReference type="PROSITE" id="PS00622">
    <property type="entry name" value="HTH_LUXR_1"/>
    <property type="match status" value="1"/>
</dbReference>
<dbReference type="SUPFAM" id="SSF52540">
    <property type="entry name" value="P-loop containing nucleoside triphosphate hydrolases"/>
    <property type="match status" value="1"/>
</dbReference>
<dbReference type="InterPro" id="IPR011990">
    <property type="entry name" value="TPR-like_helical_dom_sf"/>
</dbReference>
<feature type="region of interest" description="Disordered" evidence="3">
    <location>
        <begin position="698"/>
        <end position="719"/>
    </location>
</feature>
<dbReference type="InterPro" id="IPR036388">
    <property type="entry name" value="WH-like_DNA-bd_sf"/>
</dbReference>
<dbReference type="Pfam" id="PF13191">
    <property type="entry name" value="AAA_16"/>
    <property type="match status" value="1"/>
</dbReference>
<dbReference type="PRINTS" id="PR00038">
    <property type="entry name" value="HTHLUXR"/>
</dbReference>
<dbReference type="CDD" id="cd06170">
    <property type="entry name" value="LuxR_C_like"/>
    <property type="match status" value="1"/>
</dbReference>
<dbReference type="InterPro" id="IPR027417">
    <property type="entry name" value="P-loop_NTPase"/>
</dbReference>
<dbReference type="PANTHER" id="PTHR16305:SF35">
    <property type="entry name" value="TRANSCRIPTIONAL ACTIVATOR DOMAIN"/>
    <property type="match status" value="1"/>
</dbReference>
<sequence>MRGTGCDGDLDPHGGAVRENASVSRPGTSVPLIGRDAELSLLRAAFDRACEGDAGAVLVAGDAGVGKTRLLAELTDHVTGAGALVLPGRCLDLQSGGLPYLPVVEALGRLIGDDAAEPALRSRPALGRLLSWLSDSAAPVLTPASAPGDDLAGIFGSSAAGDVGQLQLFEAVLGLLGELAAARPVVLVLEDLHWADASTRKLVSFLASRLRGQRLLVTVSYRGEDVHRRHPLRGVLAELARLPQVERLDLGPLEPGDARAFVTALAGEQVPPAVVDELVARSEGNAFFAEELVAAGGPSGEIPVGLADLLLARVERLGSGTRRVLRCAAVAGDGIGHAALAALAGSGQEDIEEALREAVHHHVLVAGDGTYRFRHALLQEAVYADLLPGERSRLHAAYAAWLGECESPWRGRDAALAHHSLRAKDFPLALNAAVRAADEAERLGAPGSALRHLEQALDVLDVVPVAQRPDVAESTLLARASACASVSGEPDRAIAFAREAVDRLPSDAVPARAVLAWHRLAEASAALDSTFDEAVSAIETAGRLLAEGGDAVPARDRAAVLETRARLLRVYDRHDEARVSAEEALDCARRAGAEAVELSALVVLGALADTAGDPAEARTRLAEARRRAGVLGAADVEARAGYLLALSHEDAGDLEPARELYGDCLARAEDAGLAWSGLGMSLRVRYLAMRFTTGRWPADDDVRDGGGKDGGGRDGTAPSTTAEAFVGAGQVDLDVARGRFAEAAELVERLRRHRRSDLWITLSAAAGGATLAYWQGDHADAAARAREGLDWLDEDFPWSPAGFRVGALGVEACAAWAATARRNGEDPAPAVAEGEALLARVRASRARAVPRSVSLGPEGRAWLARADAAATGLVGPADPEAWRETVAAHDYGAVYDRAVCRLHLAEALLAADHRDGAAAELTAAHEVASELGAIALRDALRALARRGGLAVSGLPAASPAGVLTGRERAVLDLVALGRTNRQIGEELYISEKTVSVHLSRAMAKLGVRRRAEAVAAAYGRGLLGEPG</sequence>
<feature type="region of interest" description="Disordered" evidence="3">
    <location>
        <begin position="1"/>
        <end position="29"/>
    </location>
</feature>
<dbReference type="Pfam" id="PF00196">
    <property type="entry name" value="GerE"/>
    <property type="match status" value="1"/>
</dbReference>
<dbReference type="InterPro" id="IPR041664">
    <property type="entry name" value="AAA_16"/>
</dbReference>
<dbReference type="Proteomes" id="UP001500467">
    <property type="component" value="Unassembled WGS sequence"/>
</dbReference>
<comment type="caution">
    <text evidence="5">The sequence shown here is derived from an EMBL/GenBank/DDBJ whole genome shotgun (WGS) entry which is preliminary data.</text>
</comment>
<dbReference type="Gene3D" id="1.25.40.10">
    <property type="entry name" value="Tetratricopeptide repeat domain"/>
    <property type="match status" value="2"/>
</dbReference>
<proteinExistence type="predicted"/>
<organism evidence="5 6">
    <name type="scientific">Prauserella alba</name>
    <dbReference type="NCBI Taxonomy" id="176898"/>
    <lineage>
        <taxon>Bacteria</taxon>
        <taxon>Bacillati</taxon>
        <taxon>Actinomycetota</taxon>
        <taxon>Actinomycetes</taxon>
        <taxon>Pseudonocardiales</taxon>
        <taxon>Pseudonocardiaceae</taxon>
        <taxon>Prauserella</taxon>
    </lineage>
</organism>
<feature type="compositionally biased region" description="Basic and acidic residues" evidence="3">
    <location>
        <begin position="698"/>
        <end position="712"/>
    </location>
</feature>
<dbReference type="Gene3D" id="1.10.10.10">
    <property type="entry name" value="Winged helix-like DNA-binding domain superfamily/Winged helix DNA-binding domain"/>
    <property type="match status" value="1"/>
</dbReference>
<keyword evidence="2" id="KW-0067">ATP-binding</keyword>
<dbReference type="PANTHER" id="PTHR16305">
    <property type="entry name" value="TESTICULAR SOLUBLE ADENYLYL CYCLASE"/>
    <property type="match status" value="1"/>
</dbReference>
<protein>
    <submittedName>
        <fullName evidence="5">Helix-turn-helix transcriptional regulator</fullName>
    </submittedName>
</protein>
<evidence type="ECO:0000259" key="4">
    <source>
        <dbReference type="PROSITE" id="PS50043"/>
    </source>
</evidence>
<name>A0ABN1VT57_9PSEU</name>
<dbReference type="SMART" id="SM00421">
    <property type="entry name" value="HTH_LUXR"/>
    <property type="match status" value="1"/>
</dbReference>
<keyword evidence="1" id="KW-0547">Nucleotide-binding</keyword>
<evidence type="ECO:0000256" key="2">
    <source>
        <dbReference type="ARBA" id="ARBA00022840"/>
    </source>
</evidence>
<evidence type="ECO:0000313" key="5">
    <source>
        <dbReference type="EMBL" id="GAA1220210.1"/>
    </source>
</evidence>
<keyword evidence="6" id="KW-1185">Reference proteome</keyword>